<proteinExistence type="predicted"/>
<name>A0A1E3PMM3_9ASCO</name>
<dbReference type="AlphaFoldDB" id="A0A1E3PMM3"/>
<gene>
    <name evidence="2" type="ORF">NADFUDRAFT_78058</name>
</gene>
<feature type="region of interest" description="Disordered" evidence="1">
    <location>
        <begin position="135"/>
        <end position="202"/>
    </location>
</feature>
<organism evidence="2 3">
    <name type="scientific">Nadsonia fulvescens var. elongata DSM 6958</name>
    <dbReference type="NCBI Taxonomy" id="857566"/>
    <lineage>
        <taxon>Eukaryota</taxon>
        <taxon>Fungi</taxon>
        <taxon>Dikarya</taxon>
        <taxon>Ascomycota</taxon>
        <taxon>Saccharomycotina</taxon>
        <taxon>Dipodascomycetes</taxon>
        <taxon>Dipodascales</taxon>
        <taxon>Dipodascales incertae sedis</taxon>
        <taxon>Nadsonia</taxon>
    </lineage>
</organism>
<dbReference type="Proteomes" id="UP000095009">
    <property type="component" value="Unassembled WGS sequence"/>
</dbReference>
<evidence type="ECO:0000313" key="3">
    <source>
        <dbReference type="Proteomes" id="UP000095009"/>
    </source>
</evidence>
<accession>A0A1E3PMM3</accession>
<sequence length="202" mass="21989">MTFTDKKLNTANLDTLSATFALSLAETDKLVASWLSPLSTVNEKADETYIGEVSDNEINLELELKSVYSRAGLGSNSSDVYSSSVNTVRNVGSTGGLGSETGEGAGVFANKALDALRRRAEKEARFKLRAKSNGINTMKSKYPQKVASTKINDSDSEDEVRGGKSSHNKSIQTSNSMAKKRIMSRSANFLDEYKKSKKKKKI</sequence>
<feature type="compositionally biased region" description="Polar residues" evidence="1">
    <location>
        <begin position="168"/>
        <end position="177"/>
    </location>
</feature>
<evidence type="ECO:0000256" key="1">
    <source>
        <dbReference type="SAM" id="MobiDB-lite"/>
    </source>
</evidence>
<protein>
    <submittedName>
        <fullName evidence="2">Uncharacterized protein</fullName>
    </submittedName>
</protein>
<evidence type="ECO:0000313" key="2">
    <source>
        <dbReference type="EMBL" id="ODQ66685.1"/>
    </source>
</evidence>
<keyword evidence="3" id="KW-1185">Reference proteome</keyword>
<dbReference type="EMBL" id="KV454408">
    <property type="protein sequence ID" value="ODQ66685.1"/>
    <property type="molecule type" value="Genomic_DNA"/>
</dbReference>
<reference evidence="2 3" key="1">
    <citation type="journal article" date="2016" name="Proc. Natl. Acad. Sci. U.S.A.">
        <title>Comparative genomics of biotechnologically important yeasts.</title>
        <authorList>
            <person name="Riley R."/>
            <person name="Haridas S."/>
            <person name="Wolfe K.H."/>
            <person name="Lopes M.R."/>
            <person name="Hittinger C.T."/>
            <person name="Goeker M."/>
            <person name="Salamov A.A."/>
            <person name="Wisecaver J.H."/>
            <person name="Long T.M."/>
            <person name="Calvey C.H."/>
            <person name="Aerts A.L."/>
            <person name="Barry K.W."/>
            <person name="Choi C."/>
            <person name="Clum A."/>
            <person name="Coughlan A.Y."/>
            <person name="Deshpande S."/>
            <person name="Douglass A.P."/>
            <person name="Hanson S.J."/>
            <person name="Klenk H.-P."/>
            <person name="LaButti K.M."/>
            <person name="Lapidus A."/>
            <person name="Lindquist E.A."/>
            <person name="Lipzen A.M."/>
            <person name="Meier-Kolthoff J.P."/>
            <person name="Ohm R.A."/>
            <person name="Otillar R.P."/>
            <person name="Pangilinan J.L."/>
            <person name="Peng Y."/>
            <person name="Rokas A."/>
            <person name="Rosa C.A."/>
            <person name="Scheuner C."/>
            <person name="Sibirny A.A."/>
            <person name="Slot J.C."/>
            <person name="Stielow J.B."/>
            <person name="Sun H."/>
            <person name="Kurtzman C.P."/>
            <person name="Blackwell M."/>
            <person name="Grigoriev I.V."/>
            <person name="Jeffries T.W."/>
        </authorList>
    </citation>
    <scope>NUCLEOTIDE SEQUENCE [LARGE SCALE GENOMIC DNA]</scope>
    <source>
        <strain evidence="2 3">DSM 6958</strain>
    </source>
</reference>